<reference evidence="1 2" key="1">
    <citation type="journal article" date="2019" name="Sci. Rep.">
        <title>Orb-weaving spider Araneus ventricosus genome elucidates the spidroin gene catalogue.</title>
        <authorList>
            <person name="Kono N."/>
            <person name="Nakamura H."/>
            <person name="Ohtoshi R."/>
            <person name="Moran D.A.P."/>
            <person name="Shinohara A."/>
            <person name="Yoshida Y."/>
            <person name="Fujiwara M."/>
            <person name="Mori M."/>
            <person name="Tomita M."/>
            <person name="Arakawa K."/>
        </authorList>
    </citation>
    <scope>NUCLEOTIDE SEQUENCE [LARGE SCALE GENOMIC DNA]</scope>
</reference>
<dbReference type="EMBL" id="BGPR01019624">
    <property type="protein sequence ID" value="GBN82472.1"/>
    <property type="molecule type" value="Genomic_DNA"/>
</dbReference>
<dbReference type="AlphaFoldDB" id="A0A4Y2S2X5"/>
<evidence type="ECO:0000313" key="1">
    <source>
        <dbReference type="EMBL" id="GBN82472.1"/>
    </source>
</evidence>
<evidence type="ECO:0000313" key="2">
    <source>
        <dbReference type="Proteomes" id="UP000499080"/>
    </source>
</evidence>
<proteinExistence type="predicted"/>
<accession>A0A4Y2S2X5</accession>
<dbReference type="Proteomes" id="UP000499080">
    <property type="component" value="Unassembled WGS sequence"/>
</dbReference>
<gene>
    <name evidence="1" type="ORF">AVEN_2908_1</name>
</gene>
<comment type="caution">
    <text evidence="1">The sequence shown here is derived from an EMBL/GenBank/DDBJ whole genome shotgun (WGS) entry which is preliminary data.</text>
</comment>
<protein>
    <submittedName>
        <fullName evidence="1">Uncharacterized protein</fullName>
    </submittedName>
</protein>
<sequence>MVVEAFVSSVNQSIESIIKEIRVQVAEPRNEGFLNFGNGSEVATFQVLLQRSEEMKIARWEIRVVGRVFREESYGHSLLGPLRFAAG</sequence>
<keyword evidence="2" id="KW-1185">Reference proteome</keyword>
<name>A0A4Y2S2X5_ARAVE</name>
<organism evidence="1 2">
    <name type="scientific">Araneus ventricosus</name>
    <name type="common">Orbweaver spider</name>
    <name type="synonym">Epeira ventricosa</name>
    <dbReference type="NCBI Taxonomy" id="182803"/>
    <lineage>
        <taxon>Eukaryota</taxon>
        <taxon>Metazoa</taxon>
        <taxon>Ecdysozoa</taxon>
        <taxon>Arthropoda</taxon>
        <taxon>Chelicerata</taxon>
        <taxon>Arachnida</taxon>
        <taxon>Araneae</taxon>
        <taxon>Araneomorphae</taxon>
        <taxon>Entelegynae</taxon>
        <taxon>Araneoidea</taxon>
        <taxon>Araneidae</taxon>
        <taxon>Araneus</taxon>
    </lineage>
</organism>